<gene>
    <name evidence="3" type="ORF">D9619_011852</name>
</gene>
<evidence type="ECO:0000256" key="1">
    <source>
        <dbReference type="SAM" id="Phobius"/>
    </source>
</evidence>
<feature type="transmembrane region" description="Helical" evidence="1">
    <location>
        <begin position="142"/>
        <end position="167"/>
    </location>
</feature>
<protein>
    <recommendedName>
        <fullName evidence="5">Extracellular membrane protein CFEM domain-containing protein</fullName>
    </recommendedName>
</protein>
<sequence>MLALFFALFSLLAGRVFAQSFNFTFGAENITVSDALSTNFTASPLLTGCSVNITAAQTAVTTCAPNDAACLCSSGTSTLIFEAELCMLHTLIAQNKPAPDARAGSNVLLGAYAAQCNALSQPVPKNQSALTLPDTWVGPYTAVLPVPTAIVFVIFAGIFGVSALFILSNIE</sequence>
<dbReference type="Proteomes" id="UP000567179">
    <property type="component" value="Unassembled WGS sequence"/>
</dbReference>
<name>A0A8H5B172_9AGAR</name>
<evidence type="ECO:0000313" key="3">
    <source>
        <dbReference type="EMBL" id="KAF5314431.1"/>
    </source>
</evidence>
<keyword evidence="2" id="KW-0732">Signal</keyword>
<evidence type="ECO:0000256" key="2">
    <source>
        <dbReference type="SAM" id="SignalP"/>
    </source>
</evidence>
<evidence type="ECO:0008006" key="5">
    <source>
        <dbReference type="Google" id="ProtNLM"/>
    </source>
</evidence>
<reference evidence="3 4" key="1">
    <citation type="journal article" date="2020" name="ISME J.">
        <title>Uncovering the hidden diversity of litter-decomposition mechanisms in mushroom-forming fungi.</title>
        <authorList>
            <person name="Floudas D."/>
            <person name="Bentzer J."/>
            <person name="Ahren D."/>
            <person name="Johansson T."/>
            <person name="Persson P."/>
            <person name="Tunlid A."/>
        </authorList>
    </citation>
    <scope>NUCLEOTIDE SEQUENCE [LARGE SCALE GENOMIC DNA]</scope>
    <source>
        <strain evidence="3 4">CBS 101986</strain>
    </source>
</reference>
<dbReference type="OrthoDB" id="2953532at2759"/>
<dbReference type="EMBL" id="JAACJJ010000044">
    <property type="protein sequence ID" value="KAF5314431.1"/>
    <property type="molecule type" value="Genomic_DNA"/>
</dbReference>
<keyword evidence="1" id="KW-0812">Transmembrane</keyword>
<keyword evidence="4" id="KW-1185">Reference proteome</keyword>
<organism evidence="3 4">
    <name type="scientific">Psilocybe cf. subviscida</name>
    <dbReference type="NCBI Taxonomy" id="2480587"/>
    <lineage>
        <taxon>Eukaryota</taxon>
        <taxon>Fungi</taxon>
        <taxon>Dikarya</taxon>
        <taxon>Basidiomycota</taxon>
        <taxon>Agaricomycotina</taxon>
        <taxon>Agaricomycetes</taxon>
        <taxon>Agaricomycetidae</taxon>
        <taxon>Agaricales</taxon>
        <taxon>Agaricineae</taxon>
        <taxon>Strophariaceae</taxon>
        <taxon>Psilocybe</taxon>
    </lineage>
</organism>
<keyword evidence="1" id="KW-0472">Membrane</keyword>
<accession>A0A8H5B172</accession>
<feature type="signal peptide" evidence="2">
    <location>
        <begin position="1"/>
        <end position="18"/>
    </location>
</feature>
<comment type="caution">
    <text evidence="3">The sequence shown here is derived from an EMBL/GenBank/DDBJ whole genome shotgun (WGS) entry which is preliminary data.</text>
</comment>
<evidence type="ECO:0000313" key="4">
    <source>
        <dbReference type="Proteomes" id="UP000567179"/>
    </source>
</evidence>
<proteinExistence type="predicted"/>
<feature type="chain" id="PRO_5034780662" description="Extracellular membrane protein CFEM domain-containing protein" evidence="2">
    <location>
        <begin position="19"/>
        <end position="171"/>
    </location>
</feature>
<keyword evidence="1" id="KW-1133">Transmembrane helix</keyword>
<dbReference type="AlphaFoldDB" id="A0A8H5B172"/>